<dbReference type="FunFam" id="3.10.28.10:FF:000021">
    <property type="entry name" value="Intron-encoded DNA endonuclease ai2a"/>
    <property type="match status" value="1"/>
</dbReference>
<comment type="subcellular location">
    <subcellularLocation>
        <location evidence="1">Mitochondrion</location>
    </subcellularLocation>
</comment>
<evidence type="ECO:0000256" key="1">
    <source>
        <dbReference type="ARBA" id="ARBA00004173"/>
    </source>
</evidence>
<evidence type="ECO:0000256" key="2">
    <source>
        <dbReference type="ARBA" id="ARBA00009332"/>
    </source>
</evidence>
<dbReference type="GO" id="GO:0004519">
    <property type="term" value="F:endonuclease activity"/>
    <property type="evidence" value="ECO:0007669"/>
    <property type="project" value="UniProtKB-KW"/>
</dbReference>
<dbReference type="EMBL" id="MF784482">
    <property type="protein sequence ID" value="ATV95696.1"/>
    <property type="molecule type" value="Genomic_DNA"/>
</dbReference>
<keyword evidence="3" id="KW-0378">Hydrolase</keyword>
<dbReference type="InterPro" id="IPR004860">
    <property type="entry name" value="LAGLIDADG_dom"/>
</dbReference>
<dbReference type="Pfam" id="PF00961">
    <property type="entry name" value="LAGLIDADG_1"/>
    <property type="match status" value="2"/>
</dbReference>
<dbReference type="Gene3D" id="1.20.210.10">
    <property type="entry name" value="Cytochrome c oxidase-like, subunit I domain"/>
    <property type="match status" value="1"/>
</dbReference>
<gene>
    <name evidence="6" type="primary">orf332</name>
</gene>
<dbReference type="PANTHER" id="PTHR36181:SF4">
    <property type="entry name" value="LAGLIDADG ENDONUCLEASE"/>
    <property type="match status" value="1"/>
</dbReference>
<dbReference type="GeneID" id="35116782"/>
<feature type="domain" description="Homing endonuclease LAGLIDADG" evidence="5">
    <location>
        <begin position="130"/>
        <end position="217"/>
    </location>
</feature>
<dbReference type="GO" id="GO:0016787">
    <property type="term" value="F:hydrolase activity"/>
    <property type="evidence" value="ECO:0007669"/>
    <property type="project" value="UniProtKB-KW"/>
</dbReference>
<dbReference type="RefSeq" id="YP_009445530.1">
    <property type="nucleotide sequence ID" value="NC_036417.1"/>
</dbReference>
<dbReference type="SUPFAM" id="SSF55608">
    <property type="entry name" value="Homing endonucleases"/>
    <property type="match status" value="2"/>
</dbReference>
<proteinExistence type="inferred from homology"/>
<dbReference type="InterPro" id="IPR036927">
    <property type="entry name" value="Cyt_c_oxase-like_su1_sf"/>
</dbReference>
<evidence type="ECO:0000259" key="5">
    <source>
        <dbReference type="Pfam" id="PF00961"/>
    </source>
</evidence>
<accession>A0A2H4NRP2</accession>
<protein>
    <submittedName>
        <fullName evidence="6">LAGLIDADG endonuclease</fullName>
    </submittedName>
</protein>
<organism evidence="6">
    <name type="scientific">Bipolaris cookei</name>
    <dbReference type="NCBI Taxonomy" id="74410"/>
    <lineage>
        <taxon>Eukaryota</taxon>
        <taxon>Fungi</taxon>
        <taxon>Dikarya</taxon>
        <taxon>Ascomycota</taxon>
        <taxon>Pezizomycotina</taxon>
        <taxon>Dothideomycetes</taxon>
        <taxon>Pleosporomycetidae</taxon>
        <taxon>Pleosporales</taxon>
        <taxon>Pleosporineae</taxon>
        <taxon>Pleosporaceae</taxon>
        <taxon>Bipolaris</taxon>
    </lineage>
</organism>
<evidence type="ECO:0000256" key="3">
    <source>
        <dbReference type="ARBA" id="ARBA00022801"/>
    </source>
</evidence>
<evidence type="ECO:0000256" key="4">
    <source>
        <dbReference type="ARBA" id="ARBA00023128"/>
    </source>
</evidence>
<dbReference type="SUPFAM" id="SSF81442">
    <property type="entry name" value="Cytochrome c oxidase subunit I-like"/>
    <property type="match status" value="1"/>
</dbReference>
<keyword evidence="6" id="KW-0540">Nuclease</keyword>
<evidence type="ECO:0000313" key="6">
    <source>
        <dbReference type="EMBL" id="ATV95696.1"/>
    </source>
</evidence>
<keyword evidence="6" id="KW-0255">Endonuclease</keyword>
<dbReference type="InterPro" id="IPR051289">
    <property type="entry name" value="LAGLIDADG_Endonuclease"/>
</dbReference>
<keyword evidence="4 6" id="KW-0496">Mitochondrion</keyword>
<comment type="similarity">
    <text evidence="2">In the C-terminal section; belongs to the LAGLIDADG endonuclease family.</text>
</comment>
<sequence>MSYGILSSRSTKIMGITMVLTDRNFNTSFFEVAGGGDPILYQHLFSRLVFEDYFILSTLFIFPILWGWSPSGARPKGQSPSGTSSNQSIFKRHMSNFNLNNKFDFSAFYEKYNTHLPNNKIPSENFLTWLVGFTEGEGSFIVNNRGDLAFVITQATIDKQVLEFIQEILGFGKVIPQSAITSRYVTQNKKEIDIIISLFNGNLVLPKRQETFDLFVKGFNKWVTKGRILLEPVVINNRPILPTLNDAWFAGFTDGEGCFTCSIGEKRGFSFNFNISQKWEINLTVLEHFNVLFKNGIVSRHSEENTYEFRLGGVNNCKNVFSYFDKYTLYTKKSLSYKLWKDIHNDLVNTDHLDESKRREMIERTKMINKSNNINLKY</sequence>
<dbReference type="AlphaFoldDB" id="A0A2H4NRP2"/>
<geneLocation type="mitochondrion" evidence="6"/>
<reference evidence="6" key="1">
    <citation type="submission" date="2017-08" db="EMBL/GenBank/DDBJ databases">
        <title>The genome sequence of Bipolaris cookei reveals mechanisms of pathogenesis underlying target leaf spot of sorghum.</title>
        <authorList>
            <person name="Zaccaron A.Z."/>
            <person name="Bluhm B.H."/>
        </authorList>
    </citation>
    <scope>NUCLEOTIDE SEQUENCE</scope>
    <source>
        <strain evidence="6">LSLP18</strain>
    </source>
</reference>
<name>A0A2H4NRP2_9PLEO</name>
<dbReference type="InterPro" id="IPR027434">
    <property type="entry name" value="Homing_endonucl"/>
</dbReference>
<feature type="domain" description="Homing endonuclease LAGLIDADG" evidence="5">
    <location>
        <begin position="250"/>
        <end position="344"/>
    </location>
</feature>
<dbReference type="PANTHER" id="PTHR36181">
    <property type="entry name" value="INTRON-ENCODED ENDONUCLEASE AI3-RELATED"/>
    <property type="match status" value="1"/>
</dbReference>
<dbReference type="GO" id="GO:0005739">
    <property type="term" value="C:mitochondrion"/>
    <property type="evidence" value="ECO:0007669"/>
    <property type="project" value="UniProtKB-SubCell"/>
</dbReference>
<dbReference type="Gene3D" id="3.10.28.10">
    <property type="entry name" value="Homing endonucleases"/>
    <property type="match status" value="2"/>
</dbReference>